<feature type="compositionally biased region" description="Pro residues" evidence="2">
    <location>
        <begin position="17"/>
        <end position="28"/>
    </location>
</feature>
<evidence type="ECO:0000313" key="4">
    <source>
        <dbReference type="Proteomes" id="UP001141327"/>
    </source>
</evidence>
<accession>A0ABQ8UAK1</accession>
<feature type="region of interest" description="Disordered" evidence="2">
    <location>
        <begin position="1"/>
        <end position="102"/>
    </location>
</feature>
<organism evidence="3 4">
    <name type="scientific">Paratrimastix pyriformis</name>
    <dbReference type="NCBI Taxonomy" id="342808"/>
    <lineage>
        <taxon>Eukaryota</taxon>
        <taxon>Metamonada</taxon>
        <taxon>Preaxostyla</taxon>
        <taxon>Paratrimastigidae</taxon>
        <taxon>Paratrimastix</taxon>
    </lineage>
</organism>
<reference evidence="3" key="1">
    <citation type="journal article" date="2022" name="bioRxiv">
        <title>Genomics of Preaxostyla Flagellates Illuminates Evolutionary Transitions and the Path Towards Mitochondrial Loss.</title>
        <authorList>
            <person name="Novak L.V.F."/>
            <person name="Treitli S.C."/>
            <person name="Pyrih J."/>
            <person name="Halakuc P."/>
            <person name="Pipaliya S.V."/>
            <person name="Vacek V."/>
            <person name="Brzon O."/>
            <person name="Soukal P."/>
            <person name="Eme L."/>
            <person name="Dacks J.B."/>
            <person name="Karnkowska A."/>
            <person name="Elias M."/>
            <person name="Hampl V."/>
        </authorList>
    </citation>
    <scope>NUCLEOTIDE SEQUENCE</scope>
    <source>
        <strain evidence="3">RCP-MX</strain>
    </source>
</reference>
<evidence type="ECO:0000256" key="2">
    <source>
        <dbReference type="SAM" id="MobiDB-lite"/>
    </source>
</evidence>
<keyword evidence="1" id="KW-0175">Coiled coil</keyword>
<dbReference type="Proteomes" id="UP001141327">
    <property type="component" value="Unassembled WGS sequence"/>
</dbReference>
<comment type="caution">
    <text evidence="3">The sequence shown here is derived from an EMBL/GenBank/DDBJ whole genome shotgun (WGS) entry which is preliminary data.</text>
</comment>
<evidence type="ECO:0008006" key="5">
    <source>
        <dbReference type="Google" id="ProtNLM"/>
    </source>
</evidence>
<feature type="region of interest" description="Disordered" evidence="2">
    <location>
        <begin position="307"/>
        <end position="330"/>
    </location>
</feature>
<proteinExistence type="predicted"/>
<feature type="region of interest" description="Disordered" evidence="2">
    <location>
        <begin position="379"/>
        <end position="447"/>
    </location>
</feature>
<feature type="coiled-coil region" evidence="1">
    <location>
        <begin position="104"/>
        <end position="213"/>
    </location>
</feature>
<protein>
    <recommendedName>
        <fullName evidence="5">Lebercilin domain-containing protein</fullName>
    </recommendedName>
</protein>
<feature type="region of interest" description="Disordered" evidence="2">
    <location>
        <begin position="271"/>
        <end position="294"/>
    </location>
</feature>
<evidence type="ECO:0000256" key="1">
    <source>
        <dbReference type="SAM" id="Coils"/>
    </source>
</evidence>
<feature type="compositionally biased region" description="Low complexity" evidence="2">
    <location>
        <begin position="82"/>
        <end position="94"/>
    </location>
</feature>
<keyword evidence="4" id="KW-1185">Reference proteome</keyword>
<name>A0ABQ8UAK1_9EUKA</name>
<gene>
    <name evidence="3" type="ORF">PAPYR_10270</name>
</gene>
<feature type="compositionally biased region" description="Pro residues" evidence="2">
    <location>
        <begin position="60"/>
        <end position="71"/>
    </location>
</feature>
<feature type="compositionally biased region" description="Low complexity" evidence="2">
    <location>
        <begin position="379"/>
        <end position="391"/>
    </location>
</feature>
<sequence>MDDYADDFEPPAAAAVAPPPAPASPVPDPATETSADIAVTHPISAQSRKRFDYSLQVQPTVPPDLPTPPSPHAQGEAPDVTASPAVPPSSSSSARPDQTYDNLVSSLREEIESLRQRNLEYQQTLDALTRLDTGSAQGPKPTADRRDLGALERAAALYQKENAHLRKQLEKGAAQTERIAQLENGLADKSRLVADLSHQIRALEKNIRDKEKALEDTAGPDEQARLMATLHNDMRVLRVRKYHERHREDQRAIKKLEARALKMAERLQALKEQVPGEEPDRPAPAPAAPEPDPRDTQIEELQRRVQVAAHAAESDRRRHQRDLAAATQRAEAAKAEQDRLAGLLAERDKELKLCQLRARGGKASELADIHSSITAATALAKPTAAGPAAGSAGEGRLGARKPAAKQPAPRRGGKLEPLTHHASSKSPPSSGPRARGGRAGPGREGWLEPMAEYAMDAFEDDLMAARGDDLTMAAK</sequence>
<evidence type="ECO:0000313" key="3">
    <source>
        <dbReference type="EMBL" id="KAJ4454921.1"/>
    </source>
</evidence>
<dbReference type="EMBL" id="JAPMOS010000128">
    <property type="protein sequence ID" value="KAJ4454921.1"/>
    <property type="molecule type" value="Genomic_DNA"/>
</dbReference>
<feature type="compositionally biased region" description="Low complexity" evidence="2">
    <location>
        <begin position="424"/>
        <end position="433"/>
    </location>
</feature>